<keyword evidence="1" id="KW-0560">Oxidoreductase</keyword>
<proteinExistence type="predicted"/>
<dbReference type="Gene3D" id="2.60.120.620">
    <property type="entry name" value="q2cbj1_9rhob like domain"/>
    <property type="match status" value="1"/>
</dbReference>
<dbReference type="InterPro" id="IPR008775">
    <property type="entry name" value="Phytyl_CoA_dOase-like"/>
</dbReference>
<dbReference type="KEGG" id="pgs:CPT03_04890"/>
<dbReference type="PANTHER" id="PTHR20883:SF46">
    <property type="entry name" value="PHYTANOYL-COA HYDROXYLASE"/>
    <property type="match status" value="1"/>
</dbReference>
<dbReference type="Proteomes" id="UP000223749">
    <property type="component" value="Chromosome"/>
</dbReference>
<dbReference type="RefSeq" id="WP_099437789.1">
    <property type="nucleotide sequence ID" value="NZ_CP024091.1"/>
</dbReference>
<dbReference type="OrthoDB" id="9814777at2"/>
<protein>
    <submittedName>
        <fullName evidence="1">Phytanoyl-CoA dioxygenase</fullName>
    </submittedName>
</protein>
<accession>A0A2D1U2W7</accession>
<evidence type="ECO:0000313" key="1">
    <source>
        <dbReference type="EMBL" id="ATP55844.1"/>
    </source>
</evidence>
<dbReference type="EMBL" id="CP024091">
    <property type="protein sequence ID" value="ATP55844.1"/>
    <property type="molecule type" value="Genomic_DNA"/>
</dbReference>
<keyword evidence="1" id="KW-0223">Dioxygenase</keyword>
<dbReference type="PANTHER" id="PTHR20883">
    <property type="entry name" value="PHYTANOYL-COA DIOXYGENASE DOMAIN CONTAINING 1"/>
    <property type="match status" value="1"/>
</dbReference>
<sequence length="279" mass="31612">MKTQITQQQIEDYRKNGFLLIEDFLDKDELEIWREAVTEALVQRDGRKLPGKDTKTGEEDGINKNADYFGKVFDQMLNLWQTNEKVKQLILNENLGKMVADLSGCDGIRIWHDQALVKRPWANPTSWHLDTPFWSFSDRRALSIWVALDDATLENGCLYFLPGSYHTTSFENPGIGKNMDEVFKFYPQLSSYDSKAVPMKAGSCSFHNGLTIHGAGANMTKGFRRAMTCAFMPDGAVFNGIQNILSDEQVAKLKVGDLLKDEEQNPLIYSNPPTFPSQK</sequence>
<reference evidence="1 2" key="1">
    <citation type="submission" date="2017-10" db="EMBL/GenBank/DDBJ databases">
        <title>Whole genome of Pedobacter ginsengisoli T01R-27 isolated from tomato rhizosphere.</title>
        <authorList>
            <person name="Weon H.-Y."/>
            <person name="Lee S.A."/>
            <person name="Sang M.K."/>
            <person name="Song J."/>
        </authorList>
    </citation>
    <scope>NUCLEOTIDE SEQUENCE [LARGE SCALE GENOMIC DNA]</scope>
    <source>
        <strain evidence="1 2">T01R-27</strain>
    </source>
</reference>
<evidence type="ECO:0000313" key="2">
    <source>
        <dbReference type="Proteomes" id="UP000223749"/>
    </source>
</evidence>
<keyword evidence="2" id="KW-1185">Reference proteome</keyword>
<organism evidence="1 2">
    <name type="scientific">Pedobacter ginsengisoli</name>
    <dbReference type="NCBI Taxonomy" id="363852"/>
    <lineage>
        <taxon>Bacteria</taxon>
        <taxon>Pseudomonadati</taxon>
        <taxon>Bacteroidota</taxon>
        <taxon>Sphingobacteriia</taxon>
        <taxon>Sphingobacteriales</taxon>
        <taxon>Sphingobacteriaceae</taxon>
        <taxon>Pedobacter</taxon>
    </lineage>
</organism>
<dbReference type="GO" id="GO:0005506">
    <property type="term" value="F:iron ion binding"/>
    <property type="evidence" value="ECO:0007669"/>
    <property type="project" value="UniProtKB-ARBA"/>
</dbReference>
<dbReference type="Pfam" id="PF05721">
    <property type="entry name" value="PhyH"/>
    <property type="match status" value="1"/>
</dbReference>
<gene>
    <name evidence="1" type="ORF">CPT03_04890</name>
</gene>
<dbReference type="AlphaFoldDB" id="A0A2D1U2W7"/>
<dbReference type="SUPFAM" id="SSF51197">
    <property type="entry name" value="Clavaminate synthase-like"/>
    <property type="match status" value="1"/>
</dbReference>
<dbReference type="GO" id="GO:0016706">
    <property type="term" value="F:2-oxoglutarate-dependent dioxygenase activity"/>
    <property type="evidence" value="ECO:0007669"/>
    <property type="project" value="UniProtKB-ARBA"/>
</dbReference>
<name>A0A2D1U2W7_9SPHI</name>